<gene>
    <name evidence="1" type="ORF">PHY01_00320</name>
</gene>
<evidence type="ECO:0008006" key="3">
    <source>
        <dbReference type="Google" id="ProtNLM"/>
    </source>
</evidence>
<comment type="caution">
    <text evidence="1">The sequence shown here is derived from an EMBL/GenBank/DDBJ whole genome shotgun (WGS) entry which is preliminary data.</text>
</comment>
<keyword evidence="2" id="KW-1185">Reference proteome</keyword>
<proteinExistence type="predicted"/>
<evidence type="ECO:0000313" key="1">
    <source>
        <dbReference type="EMBL" id="GEC17749.1"/>
    </source>
</evidence>
<protein>
    <recommendedName>
        <fullName evidence="3">Osmotically inducible protein OsmC</fullName>
    </recommendedName>
</protein>
<organism evidence="1 2">
    <name type="scientific">Pseudonocardia hydrocarbonoxydans</name>
    <dbReference type="NCBI Taxonomy" id="76726"/>
    <lineage>
        <taxon>Bacteria</taxon>
        <taxon>Bacillati</taxon>
        <taxon>Actinomycetota</taxon>
        <taxon>Actinomycetes</taxon>
        <taxon>Pseudonocardiales</taxon>
        <taxon>Pseudonocardiaceae</taxon>
        <taxon>Pseudonocardia</taxon>
    </lineage>
</organism>
<name>A0A4Y3WIM4_9PSEU</name>
<dbReference type="InterPro" id="IPR036102">
    <property type="entry name" value="OsmC/Ohrsf"/>
</dbReference>
<dbReference type="PANTHER" id="PTHR39624:SF2">
    <property type="entry name" value="OSMC-LIKE PROTEIN"/>
    <property type="match status" value="1"/>
</dbReference>
<accession>A0A4Y3WIM4</accession>
<dbReference type="Proteomes" id="UP000320338">
    <property type="component" value="Unassembled WGS sequence"/>
</dbReference>
<dbReference type="EMBL" id="BJNG01000001">
    <property type="protein sequence ID" value="GEC17749.1"/>
    <property type="molecule type" value="Genomic_DNA"/>
</dbReference>
<evidence type="ECO:0000313" key="2">
    <source>
        <dbReference type="Proteomes" id="UP000320338"/>
    </source>
</evidence>
<reference evidence="1 2" key="1">
    <citation type="submission" date="2019-06" db="EMBL/GenBank/DDBJ databases">
        <title>Whole genome shotgun sequence of Pseudonocardia hydrocarbonoxydans NBRC 14498.</title>
        <authorList>
            <person name="Hosoyama A."/>
            <person name="Uohara A."/>
            <person name="Ohji S."/>
            <person name="Ichikawa N."/>
        </authorList>
    </citation>
    <scope>NUCLEOTIDE SEQUENCE [LARGE SCALE GENOMIC DNA]</scope>
    <source>
        <strain evidence="1 2">NBRC 14498</strain>
    </source>
</reference>
<dbReference type="InterPro" id="IPR003718">
    <property type="entry name" value="OsmC/Ohr_fam"/>
</dbReference>
<dbReference type="Pfam" id="PF02566">
    <property type="entry name" value="OsmC"/>
    <property type="match status" value="1"/>
</dbReference>
<dbReference type="InterPro" id="IPR015946">
    <property type="entry name" value="KH_dom-like_a/b"/>
</dbReference>
<dbReference type="AlphaFoldDB" id="A0A4Y3WIM4"/>
<sequence>MHVPLPEVLVTERTVSSRWDGGLRAVVDAGGFELVVDEPESVDGGTGRGPQPTEVLLASVASCMTLAVAWSARKRDVALAGLNVEVTGTYDGPQFSDLRVTVTAESPTGAELDRLVASAERVCYVTRTLRLGPTITVVAGPAGDLPQG</sequence>
<dbReference type="PANTHER" id="PTHR39624">
    <property type="entry name" value="PROTEIN INVOLVED IN RIMO-MEDIATED BETA-METHYLTHIOLATION OF RIBOSOMAL PROTEIN S12 YCAO"/>
    <property type="match status" value="1"/>
</dbReference>
<dbReference type="Gene3D" id="3.30.300.20">
    <property type="match status" value="1"/>
</dbReference>
<dbReference type="SUPFAM" id="SSF82784">
    <property type="entry name" value="OsmC-like"/>
    <property type="match status" value="1"/>
</dbReference>